<dbReference type="EMBL" id="FMWD01000005">
    <property type="protein sequence ID" value="SCZ59510.1"/>
    <property type="molecule type" value="Genomic_DNA"/>
</dbReference>
<name>A0A1G5QDC6_9GAMM</name>
<protein>
    <recommendedName>
        <fullName evidence="4">DUF4845 domain-containing protein</fullName>
    </recommendedName>
</protein>
<dbReference type="AlphaFoldDB" id="A0A1G5QDC6"/>
<evidence type="ECO:0008006" key="4">
    <source>
        <dbReference type="Google" id="ProtNLM"/>
    </source>
</evidence>
<evidence type="ECO:0000313" key="2">
    <source>
        <dbReference type="EMBL" id="SCZ59510.1"/>
    </source>
</evidence>
<gene>
    <name evidence="2" type="ORF">SAMN03097708_01874</name>
</gene>
<keyword evidence="1" id="KW-0472">Membrane</keyword>
<evidence type="ECO:0000313" key="3">
    <source>
        <dbReference type="Proteomes" id="UP000199648"/>
    </source>
</evidence>
<keyword evidence="1" id="KW-1133">Transmembrane helix</keyword>
<dbReference type="InterPro" id="IPR032314">
    <property type="entry name" value="DUF4845"/>
</dbReference>
<keyword evidence="3" id="KW-1185">Reference proteome</keyword>
<dbReference type="Pfam" id="PF16137">
    <property type="entry name" value="DUF4845"/>
    <property type="match status" value="1"/>
</dbReference>
<reference evidence="2 3" key="1">
    <citation type="submission" date="2016-10" db="EMBL/GenBank/DDBJ databases">
        <authorList>
            <person name="de Groot N.N."/>
        </authorList>
    </citation>
    <scope>NUCLEOTIDE SEQUENCE [LARGE SCALE GENOMIC DNA]</scope>
    <source>
        <strain evidence="2 3">HLD2</strain>
    </source>
</reference>
<accession>A0A1G5QDC6</accession>
<dbReference type="Proteomes" id="UP000199648">
    <property type="component" value="Unassembled WGS sequence"/>
</dbReference>
<keyword evidence="1" id="KW-0812">Transmembrane</keyword>
<evidence type="ECO:0000256" key="1">
    <source>
        <dbReference type="SAM" id="Phobius"/>
    </source>
</evidence>
<sequence length="126" mass="14367">MPSNMKQHTREQGITLISWIVILGVIAFLTMMVLKLFPVYIEHMAVTSSLESLAKEKEPMGPSEIRSKLTKRLNINDVESVKRTDIEIERGRGVYKVGIAYEVRTPFISNIDFVVSFDDRVEVRAP</sequence>
<dbReference type="STRING" id="415747.SAMN03097708_01874"/>
<organism evidence="2 3">
    <name type="scientific">Thiohalomonas denitrificans</name>
    <dbReference type="NCBI Taxonomy" id="415747"/>
    <lineage>
        <taxon>Bacteria</taxon>
        <taxon>Pseudomonadati</taxon>
        <taxon>Pseudomonadota</taxon>
        <taxon>Gammaproteobacteria</taxon>
        <taxon>Thiohalomonadales</taxon>
        <taxon>Thiohalomonadaceae</taxon>
        <taxon>Thiohalomonas</taxon>
    </lineage>
</organism>
<feature type="transmembrane region" description="Helical" evidence="1">
    <location>
        <begin position="12"/>
        <end position="34"/>
    </location>
</feature>
<proteinExistence type="predicted"/>